<feature type="signal peptide" evidence="2">
    <location>
        <begin position="1"/>
        <end position="25"/>
    </location>
</feature>
<feature type="region of interest" description="Disordered" evidence="1">
    <location>
        <begin position="32"/>
        <end position="52"/>
    </location>
</feature>
<evidence type="ECO:0000313" key="4">
    <source>
        <dbReference type="Proteomes" id="UP001319827"/>
    </source>
</evidence>
<keyword evidence="2" id="KW-0732">Signal</keyword>
<evidence type="ECO:0000256" key="2">
    <source>
        <dbReference type="SAM" id="SignalP"/>
    </source>
</evidence>
<reference evidence="3 4" key="1">
    <citation type="journal article" date="2016" name="C (Basel)">
        <title>Selective Growth of and Electricity Production by Marine Exoelectrogenic Bacteria in Self-Aggregated Hydrogel of Microbially Reduced Graphene Oxide.</title>
        <authorList>
            <person name="Yoshida N."/>
            <person name="Goto Y."/>
            <person name="Miyata Y."/>
        </authorList>
    </citation>
    <scope>NUCLEOTIDE SEQUENCE [LARGE SCALE GENOMIC DNA]</scope>
    <source>
        <strain evidence="3 4">NIT-T3</strain>
    </source>
</reference>
<dbReference type="Gene3D" id="2.60.40.2030">
    <property type="match status" value="1"/>
</dbReference>
<keyword evidence="4" id="KW-1185">Reference proteome</keyword>
<evidence type="ECO:0000313" key="3">
    <source>
        <dbReference type="EMBL" id="BCR03297.1"/>
    </source>
</evidence>
<protein>
    <submittedName>
        <fullName evidence="3">Uncharacterized protein</fullName>
    </submittedName>
</protein>
<dbReference type="PROSITE" id="PS51257">
    <property type="entry name" value="PROKAR_LIPOPROTEIN"/>
    <property type="match status" value="1"/>
</dbReference>
<dbReference type="InterPro" id="IPR038081">
    <property type="entry name" value="CalX-like_sf"/>
</dbReference>
<name>A0ABM8HNY4_9BACT</name>
<dbReference type="Proteomes" id="UP001319827">
    <property type="component" value="Chromosome"/>
</dbReference>
<evidence type="ECO:0000256" key="1">
    <source>
        <dbReference type="SAM" id="MobiDB-lite"/>
    </source>
</evidence>
<gene>
    <name evidence="3" type="ORF">DESUT3_03660</name>
</gene>
<accession>A0ABM8HNY4</accession>
<reference evidence="3 4" key="2">
    <citation type="journal article" date="2021" name="Int. J. Syst. Evol. Microbiol.">
        <title>Isolation and Polyphasic Characterization of Desulfuromonas versatilis sp. Nov., an Electrogenic Bacteria Capable of Versatile Metabolism Isolated from a Graphene Oxide-Reducing Enrichment Culture.</title>
        <authorList>
            <person name="Xie L."/>
            <person name="Yoshida N."/>
            <person name="Ishii S."/>
            <person name="Meng L."/>
        </authorList>
    </citation>
    <scope>NUCLEOTIDE SEQUENCE [LARGE SCALE GENOMIC DNA]</scope>
    <source>
        <strain evidence="3 4">NIT-T3</strain>
    </source>
</reference>
<dbReference type="EMBL" id="AP024355">
    <property type="protein sequence ID" value="BCR03297.1"/>
    <property type="molecule type" value="Genomic_DNA"/>
</dbReference>
<feature type="chain" id="PRO_5046887738" evidence="2">
    <location>
        <begin position="26"/>
        <end position="393"/>
    </location>
</feature>
<organism evidence="3 4">
    <name type="scientific">Desulfuromonas versatilis</name>
    <dbReference type="NCBI Taxonomy" id="2802975"/>
    <lineage>
        <taxon>Bacteria</taxon>
        <taxon>Pseudomonadati</taxon>
        <taxon>Thermodesulfobacteriota</taxon>
        <taxon>Desulfuromonadia</taxon>
        <taxon>Desulfuromonadales</taxon>
        <taxon>Desulfuromonadaceae</taxon>
        <taxon>Desulfuromonas</taxon>
    </lineage>
</organism>
<proteinExistence type="predicted"/>
<dbReference type="RefSeq" id="WP_221250778.1">
    <property type="nucleotide sequence ID" value="NZ_AP024355.1"/>
</dbReference>
<dbReference type="SUPFAM" id="SSF141072">
    <property type="entry name" value="CalX-like"/>
    <property type="match status" value="1"/>
</dbReference>
<sequence length="393" mass="40249">MSGILGKIVRFGGISILAAWLAATAGCGSVSDGGDDGGASPGVRATPSATTFSENNGTATVATMLNTAPNGDVVLKVDTNSSDRVSLTPATLTFNSSNWAAPQSFTVAGVNNDAADGNRAVDIALRVDAGATSDSTGYAGLAAAPVGLVKMTVIDDDAAGVTAAPEKLAVLEAGGSATFRVFLNTVPDGEVVVAVKNEGTNQAELSVNRTTLVFTPESWSEANAETVTVTGRNDPEIDGNKSVLLSLDIDEAATGDLTGYTLLEPRVVTVTVIDDDAAGITALPNSLSIMENGGLDQFTVRLNTRPTGSVVLQVASSDTGEVVANQASLTFNATNWDQEQGVGISGVDDLESDKVQNCQITLSVDQDRSSDEVYKAVNPSAVVQVHVLDDELP</sequence>